<dbReference type="EMBL" id="LPHB01000056">
    <property type="protein sequence ID" value="KWA59195.1"/>
    <property type="molecule type" value="Genomic_DNA"/>
</dbReference>
<dbReference type="STRING" id="1503054.WT74_22600"/>
<comment type="caution">
    <text evidence="2">The sequence shown here is derived from an EMBL/GenBank/DDBJ whole genome shotgun (WGS) entry which is preliminary data.</text>
</comment>
<name>A0A106PA29_9BURK</name>
<evidence type="ECO:0000256" key="1">
    <source>
        <dbReference type="SAM" id="SignalP"/>
    </source>
</evidence>
<keyword evidence="1" id="KW-0732">Signal</keyword>
<keyword evidence="5" id="KW-1185">Reference proteome</keyword>
<reference evidence="3 5" key="2">
    <citation type="submission" date="2018-08" db="EMBL/GenBank/DDBJ databases">
        <title>Comparative analysis of Burkholderia isolates from Puerto Rico.</title>
        <authorList>
            <person name="Hall C."/>
            <person name="Sahl J."/>
            <person name="Wagner D."/>
        </authorList>
    </citation>
    <scope>NUCLEOTIDE SEQUENCE [LARGE SCALE GENOMIC DNA]</scope>
    <source>
        <strain evidence="3 5">Bp8966</strain>
    </source>
</reference>
<proteinExistence type="predicted"/>
<evidence type="ECO:0000313" key="2">
    <source>
        <dbReference type="EMBL" id="KWA59195.1"/>
    </source>
</evidence>
<accession>A0A106PA29</accession>
<evidence type="ECO:0000313" key="5">
    <source>
        <dbReference type="Proteomes" id="UP000281098"/>
    </source>
</evidence>
<organism evidence="2">
    <name type="scientific">Burkholderia stagnalis</name>
    <dbReference type="NCBI Taxonomy" id="1503054"/>
    <lineage>
        <taxon>Bacteria</taxon>
        <taxon>Pseudomonadati</taxon>
        <taxon>Pseudomonadota</taxon>
        <taxon>Betaproteobacteria</taxon>
        <taxon>Burkholderiales</taxon>
        <taxon>Burkholderiaceae</taxon>
        <taxon>Burkholderia</taxon>
        <taxon>Burkholderia cepacia complex</taxon>
    </lineage>
</organism>
<protein>
    <recommendedName>
        <fullName evidence="6">Lipoprotein</fullName>
    </recommendedName>
</protein>
<dbReference type="Proteomes" id="UP000281098">
    <property type="component" value="Unassembled WGS sequence"/>
</dbReference>
<dbReference type="Proteomes" id="UP000068603">
    <property type="component" value="Unassembled WGS sequence"/>
</dbReference>
<gene>
    <name evidence="3" type="ORF">DF017_27395</name>
    <name evidence="2" type="ORF">WT44_20215</name>
</gene>
<evidence type="ECO:0000313" key="3">
    <source>
        <dbReference type="EMBL" id="RQY86309.1"/>
    </source>
</evidence>
<evidence type="ECO:0000313" key="4">
    <source>
        <dbReference type="Proteomes" id="UP000068603"/>
    </source>
</evidence>
<sequence>MKQRAAAWCGAAFMFAALAGCAPAIVAEDAHLVAPATGLPNRVVQQEAIIHLSTGFDRRIAAGTQWRFVGTLPQGRVFRAVNTVFAIVGRQEHEAYLVLDDNRLVGFYLPGVAHFSPLDPPVSLQLGDVR</sequence>
<evidence type="ECO:0008006" key="6">
    <source>
        <dbReference type="Google" id="ProtNLM"/>
    </source>
</evidence>
<dbReference type="AlphaFoldDB" id="A0A106PA29"/>
<feature type="chain" id="PRO_5007126798" description="Lipoprotein" evidence="1">
    <location>
        <begin position="20"/>
        <end position="130"/>
    </location>
</feature>
<dbReference type="PROSITE" id="PS51257">
    <property type="entry name" value="PROKAR_LIPOPROTEIN"/>
    <property type="match status" value="1"/>
</dbReference>
<feature type="signal peptide" evidence="1">
    <location>
        <begin position="1"/>
        <end position="19"/>
    </location>
</feature>
<dbReference type="EMBL" id="QTPM01000045">
    <property type="protein sequence ID" value="RQY86309.1"/>
    <property type="molecule type" value="Genomic_DNA"/>
</dbReference>
<reference evidence="2 4" key="1">
    <citation type="submission" date="2015-11" db="EMBL/GenBank/DDBJ databases">
        <title>Expanding the genomic diversity of Burkholderia species for the development of highly accurate diagnostics.</title>
        <authorList>
            <person name="Sahl J."/>
            <person name="Keim P."/>
            <person name="Wagner D."/>
        </authorList>
    </citation>
    <scope>NUCLEOTIDE SEQUENCE [LARGE SCALE GENOMIC DNA]</scope>
    <source>
        <strain evidence="2 4">MSMB1960WGS</strain>
    </source>
</reference>